<evidence type="ECO:0000256" key="4">
    <source>
        <dbReference type="ARBA" id="ARBA00022692"/>
    </source>
</evidence>
<comment type="subcellular location">
    <subcellularLocation>
        <location evidence="1">Cell membrane</location>
        <topology evidence="1">Multi-pass membrane protein</topology>
    </subcellularLocation>
</comment>
<keyword evidence="2" id="KW-0813">Transport</keyword>
<gene>
    <name evidence="9" type="ORF">CLV30_113121</name>
</gene>
<comment type="caution">
    <text evidence="9">The sequence shown here is derived from an EMBL/GenBank/DDBJ whole genome shotgun (WGS) entry which is preliminary data.</text>
</comment>
<dbReference type="Gene3D" id="1.20.1250.20">
    <property type="entry name" value="MFS general substrate transporter like domains"/>
    <property type="match status" value="1"/>
</dbReference>
<feature type="transmembrane region" description="Helical" evidence="7">
    <location>
        <begin position="230"/>
        <end position="252"/>
    </location>
</feature>
<feature type="transmembrane region" description="Helical" evidence="7">
    <location>
        <begin position="164"/>
        <end position="189"/>
    </location>
</feature>
<organism evidence="9 10">
    <name type="scientific">Haloactinopolyspora alba</name>
    <dbReference type="NCBI Taxonomy" id="648780"/>
    <lineage>
        <taxon>Bacteria</taxon>
        <taxon>Bacillati</taxon>
        <taxon>Actinomycetota</taxon>
        <taxon>Actinomycetes</taxon>
        <taxon>Jiangellales</taxon>
        <taxon>Jiangellaceae</taxon>
        <taxon>Haloactinopolyspora</taxon>
    </lineage>
</organism>
<proteinExistence type="predicted"/>
<keyword evidence="5 7" id="KW-1133">Transmembrane helix</keyword>
<accession>A0A2P8DWP0</accession>
<dbReference type="OrthoDB" id="145388at2"/>
<feature type="transmembrane region" description="Helical" evidence="7">
    <location>
        <begin position="361"/>
        <end position="381"/>
    </location>
</feature>
<dbReference type="Proteomes" id="UP000243528">
    <property type="component" value="Unassembled WGS sequence"/>
</dbReference>
<feature type="domain" description="Major facilitator superfamily (MFS) profile" evidence="8">
    <location>
        <begin position="227"/>
        <end position="417"/>
    </location>
</feature>
<dbReference type="Pfam" id="PF05977">
    <property type="entry name" value="MFS_3"/>
    <property type="match status" value="1"/>
</dbReference>
<keyword evidence="3" id="KW-1003">Cell membrane</keyword>
<evidence type="ECO:0000256" key="3">
    <source>
        <dbReference type="ARBA" id="ARBA00022475"/>
    </source>
</evidence>
<dbReference type="RefSeq" id="WP_106538482.1">
    <property type="nucleotide sequence ID" value="NZ_PYGE01000013.1"/>
</dbReference>
<dbReference type="CDD" id="cd06173">
    <property type="entry name" value="MFS_MefA_like"/>
    <property type="match status" value="1"/>
</dbReference>
<keyword evidence="4 7" id="KW-0812">Transmembrane</keyword>
<evidence type="ECO:0000256" key="5">
    <source>
        <dbReference type="ARBA" id="ARBA00022989"/>
    </source>
</evidence>
<dbReference type="InterPro" id="IPR036259">
    <property type="entry name" value="MFS_trans_sf"/>
</dbReference>
<dbReference type="InterPro" id="IPR010290">
    <property type="entry name" value="TM_effector"/>
</dbReference>
<dbReference type="InterPro" id="IPR020846">
    <property type="entry name" value="MFS_dom"/>
</dbReference>
<feature type="transmembrane region" description="Helical" evidence="7">
    <location>
        <begin position="77"/>
        <end position="98"/>
    </location>
</feature>
<keyword evidence="10" id="KW-1185">Reference proteome</keyword>
<dbReference type="PROSITE" id="PS50850">
    <property type="entry name" value="MFS"/>
    <property type="match status" value="1"/>
</dbReference>
<evidence type="ECO:0000259" key="8">
    <source>
        <dbReference type="PROSITE" id="PS50850"/>
    </source>
</evidence>
<evidence type="ECO:0000313" key="9">
    <source>
        <dbReference type="EMBL" id="PSL01633.1"/>
    </source>
</evidence>
<name>A0A2P8DWP0_9ACTN</name>
<keyword evidence="6 7" id="KW-0472">Membrane</keyword>
<dbReference type="GO" id="GO:0022857">
    <property type="term" value="F:transmembrane transporter activity"/>
    <property type="evidence" value="ECO:0007669"/>
    <property type="project" value="InterPro"/>
</dbReference>
<feature type="transmembrane region" description="Helical" evidence="7">
    <location>
        <begin position="387"/>
        <end position="406"/>
    </location>
</feature>
<feature type="transmembrane region" description="Helical" evidence="7">
    <location>
        <begin position="264"/>
        <end position="284"/>
    </location>
</feature>
<feature type="transmembrane region" description="Helical" evidence="7">
    <location>
        <begin position="20"/>
        <end position="41"/>
    </location>
</feature>
<dbReference type="PANTHER" id="PTHR23513">
    <property type="entry name" value="INTEGRAL MEMBRANE EFFLUX PROTEIN-RELATED"/>
    <property type="match status" value="1"/>
</dbReference>
<dbReference type="AlphaFoldDB" id="A0A2P8DWP0"/>
<dbReference type="EMBL" id="PYGE01000013">
    <property type="protein sequence ID" value="PSL01633.1"/>
    <property type="molecule type" value="Genomic_DNA"/>
</dbReference>
<evidence type="ECO:0000256" key="7">
    <source>
        <dbReference type="SAM" id="Phobius"/>
    </source>
</evidence>
<evidence type="ECO:0000256" key="6">
    <source>
        <dbReference type="ARBA" id="ARBA00023136"/>
    </source>
</evidence>
<reference evidence="9 10" key="1">
    <citation type="submission" date="2018-03" db="EMBL/GenBank/DDBJ databases">
        <title>Genomic Encyclopedia of Archaeal and Bacterial Type Strains, Phase II (KMG-II): from individual species to whole genera.</title>
        <authorList>
            <person name="Goeker M."/>
        </authorList>
    </citation>
    <scope>NUCLEOTIDE SEQUENCE [LARGE SCALE GENOMIC DNA]</scope>
    <source>
        <strain evidence="9 10">DSM 45211</strain>
    </source>
</reference>
<dbReference type="PANTHER" id="PTHR23513:SF6">
    <property type="entry name" value="MAJOR FACILITATOR SUPERFAMILY ASSOCIATED DOMAIN-CONTAINING PROTEIN"/>
    <property type="match status" value="1"/>
</dbReference>
<evidence type="ECO:0000256" key="1">
    <source>
        <dbReference type="ARBA" id="ARBA00004651"/>
    </source>
</evidence>
<feature type="transmembrane region" description="Helical" evidence="7">
    <location>
        <begin position="296"/>
        <end position="314"/>
    </location>
</feature>
<evidence type="ECO:0000256" key="2">
    <source>
        <dbReference type="ARBA" id="ARBA00022448"/>
    </source>
</evidence>
<feature type="transmembrane region" description="Helical" evidence="7">
    <location>
        <begin position="320"/>
        <end position="340"/>
    </location>
</feature>
<evidence type="ECO:0000313" key="10">
    <source>
        <dbReference type="Proteomes" id="UP000243528"/>
    </source>
</evidence>
<sequence length="417" mass="42000">MTRSAGPRDLPGAYWRLTGAAGVGAVGEGAFAAAAPLLAATLTGDPRLVSVVSASVYLPWLLLSLVAGAVVDRYDRVGLMWCAQAVQAVIAGVVAILVASDRLGIPTLAILVFGLGTCQVVAGNAGQAVLPDIVGQRLLHAANGYQQSIVLVGRQFAGPPVGSVLFAAAAALPFVADAGALAIAAMLLATLAHSGPRSAAHPPAGHPPAGHPPVRTAIAEGLRWLARHRLLRLLAVLLGVNTFCFHLGNATLVLLATRTLHVDAAGYGLLLATAAVGGLLGGVAGPRIVAGLGTRATLFAALGTNAAVFGGVGVSPDATVLGALLAVNGFATTLWTIITVSLRQRLVPSRLLGRVNSIYRMVGWGLIPLGALAGGLVAHVFGLRAPFPVAGAIRAAALLATGLALARAMAVTLDPRE</sequence>
<feature type="transmembrane region" description="Helical" evidence="7">
    <location>
        <begin position="48"/>
        <end position="71"/>
    </location>
</feature>
<dbReference type="SUPFAM" id="SSF103473">
    <property type="entry name" value="MFS general substrate transporter"/>
    <property type="match status" value="1"/>
</dbReference>
<dbReference type="GO" id="GO:0005886">
    <property type="term" value="C:plasma membrane"/>
    <property type="evidence" value="ECO:0007669"/>
    <property type="project" value="UniProtKB-SubCell"/>
</dbReference>
<protein>
    <submittedName>
        <fullName evidence="9">Transmembrane secretion effector</fullName>
    </submittedName>
</protein>